<dbReference type="Gene3D" id="3.90.950.10">
    <property type="match status" value="1"/>
</dbReference>
<evidence type="ECO:0000313" key="2">
    <source>
        <dbReference type="EMBL" id="HIQ95085.1"/>
    </source>
</evidence>
<evidence type="ECO:0008006" key="4">
    <source>
        <dbReference type="Google" id="ProtNLM"/>
    </source>
</evidence>
<name>A0A9D0ZUJ0_9FIRM</name>
<dbReference type="Pfam" id="PF01725">
    <property type="entry name" value="Ham1p_like"/>
    <property type="match status" value="1"/>
</dbReference>
<reference evidence="2" key="1">
    <citation type="submission" date="2020-10" db="EMBL/GenBank/DDBJ databases">
        <authorList>
            <person name="Gilroy R."/>
        </authorList>
    </citation>
    <scope>NUCLEOTIDE SEQUENCE</scope>
    <source>
        <strain evidence="2">ChiSjej3B21-11622</strain>
    </source>
</reference>
<dbReference type="Proteomes" id="UP000886886">
    <property type="component" value="Unassembled WGS sequence"/>
</dbReference>
<protein>
    <recommendedName>
        <fullName evidence="4">Non-canonical purine NTP pyrophosphatase</fullName>
    </recommendedName>
</protein>
<proteinExistence type="predicted"/>
<dbReference type="AlphaFoldDB" id="A0A9D0ZUJ0"/>
<dbReference type="GO" id="GO:0009143">
    <property type="term" value="P:nucleoside triphosphate catabolic process"/>
    <property type="evidence" value="ECO:0007669"/>
    <property type="project" value="InterPro"/>
</dbReference>
<comment type="caution">
    <text evidence="2">The sequence shown here is derived from an EMBL/GenBank/DDBJ whole genome shotgun (WGS) entry which is preliminary data.</text>
</comment>
<evidence type="ECO:0000256" key="1">
    <source>
        <dbReference type="ARBA" id="ARBA00022801"/>
    </source>
</evidence>
<dbReference type="InterPro" id="IPR029001">
    <property type="entry name" value="ITPase-like_fam"/>
</dbReference>
<dbReference type="GO" id="GO:0047429">
    <property type="term" value="F:nucleoside triphosphate diphosphatase activity"/>
    <property type="evidence" value="ECO:0007669"/>
    <property type="project" value="InterPro"/>
</dbReference>
<dbReference type="SUPFAM" id="SSF52972">
    <property type="entry name" value="ITPase-like"/>
    <property type="match status" value="1"/>
</dbReference>
<accession>A0A9D0ZUJ0</accession>
<dbReference type="InterPro" id="IPR002637">
    <property type="entry name" value="RdgB/HAM1"/>
</dbReference>
<organism evidence="2 3">
    <name type="scientific">Candidatus Limivivens merdigallinarum</name>
    <dbReference type="NCBI Taxonomy" id="2840859"/>
    <lineage>
        <taxon>Bacteria</taxon>
        <taxon>Bacillati</taxon>
        <taxon>Bacillota</taxon>
        <taxon>Clostridia</taxon>
        <taxon>Lachnospirales</taxon>
        <taxon>Lachnospiraceae</taxon>
        <taxon>Lachnospiraceae incertae sedis</taxon>
        <taxon>Candidatus Limivivens</taxon>
    </lineage>
</organism>
<sequence>MKNHSYLPLRLLYGTGNPGKLAAMRNRLKSLPIQLIGLNDLNREIPSVPETGTTALENARLKALAYYEAFRIPVFSCDSGLYFDDVPEEDQPGIHVRTIGGKYLTDEEMLEHYSALAKKYGNLTARYRNAICLVLDGEHRYEAMRPDMESEPFLISSKPHEKRKAGFPIDSLSLDLKTGRYFYDLEEGRLDQVAVEEGFLRFFEEVLAEI</sequence>
<evidence type="ECO:0000313" key="3">
    <source>
        <dbReference type="Proteomes" id="UP000886886"/>
    </source>
</evidence>
<gene>
    <name evidence="2" type="ORF">IAB26_00840</name>
</gene>
<dbReference type="EMBL" id="DVFT01000012">
    <property type="protein sequence ID" value="HIQ95085.1"/>
    <property type="molecule type" value="Genomic_DNA"/>
</dbReference>
<keyword evidence="1" id="KW-0378">Hydrolase</keyword>
<reference evidence="2" key="2">
    <citation type="journal article" date="2021" name="PeerJ">
        <title>Extensive microbial diversity within the chicken gut microbiome revealed by metagenomics and culture.</title>
        <authorList>
            <person name="Gilroy R."/>
            <person name="Ravi A."/>
            <person name="Getino M."/>
            <person name="Pursley I."/>
            <person name="Horton D.L."/>
            <person name="Alikhan N.F."/>
            <person name="Baker D."/>
            <person name="Gharbi K."/>
            <person name="Hall N."/>
            <person name="Watson M."/>
            <person name="Adriaenssens E.M."/>
            <person name="Foster-Nyarko E."/>
            <person name="Jarju S."/>
            <person name="Secka A."/>
            <person name="Antonio M."/>
            <person name="Oren A."/>
            <person name="Chaudhuri R.R."/>
            <person name="La Ragione R."/>
            <person name="Hildebrand F."/>
            <person name="Pallen M.J."/>
        </authorList>
    </citation>
    <scope>NUCLEOTIDE SEQUENCE</scope>
    <source>
        <strain evidence="2">ChiSjej3B21-11622</strain>
    </source>
</reference>